<dbReference type="EMBL" id="MFMA01000008">
    <property type="protein sequence ID" value="OGG74102.1"/>
    <property type="molecule type" value="Genomic_DNA"/>
</dbReference>
<dbReference type="Proteomes" id="UP000178427">
    <property type="component" value="Unassembled WGS sequence"/>
</dbReference>
<feature type="region of interest" description="Disordered" evidence="1">
    <location>
        <begin position="1"/>
        <end position="24"/>
    </location>
</feature>
<reference evidence="2 3" key="1">
    <citation type="journal article" date="2016" name="Nat. Commun.">
        <title>Thousands of microbial genomes shed light on interconnected biogeochemical processes in an aquifer system.</title>
        <authorList>
            <person name="Anantharaman K."/>
            <person name="Brown C.T."/>
            <person name="Hug L.A."/>
            <person name="Sharon I."/>
            <person name="Castelle C.J."/>
            <person name="Probst A.J."/>
            <person name="Thomas B.C."/>
            <person name="Singh A."/>
            <person name="Wilkins M.J."/>
            <person name="Karaoz U."/>
            <person name="Brodie E.L."/>
            <person name="Williams K.H."/>
            <person name="Hubbard S.S."/>
            <person name="Banfield J.F."/>
        </authorList>
    </citation>
    <scope>NUCLEOTIDE SEQUENCE [LARGE SCALE GENOMIC DNA]</scope>
</reference>
<proteinExistence type="predicted"/>
<comment type="caution">
    <text evidence="2">The sequence shown here is derived from an EMBL/GenBank/DDBJ whole genome shotgun (WGS) entry which is preliminary data.</text>
</comment>
<dbReference type="STRING" id="1798513.A3A40_01750"/>
<gene>
    <name evidence="2" type="ORF">A3A40_01750</name>
</gene>
<name>A0A1F6EL96_9BACT</name>
<evidence type="ECO:0000256" key="1">
    <source>
        <dbReference type="SAM" id="MobiDB-lite"/>
    </source>
</evidence>
<sequence>MKLEAYIRQKNEGSEPLPDDPKKSLSEILNRPFTAEKIDTYFDHALNDLVTLTERAVHAYSHIHPRPRSSSMRKEDLAFSYFGLQGIPEILSSIAKKQDELKLVEDWLSVHSEIFRDVIVPPGSIETNIGPGTRPTESQMFYNRIKTLLYVLKDEGADLSGLRATRGHIRDEMMRRTSYISFEIPEINRLALVCDEKGNASYIFDLEKLLDVLEQKEKLFHMEKEKINEMIRQNEGLGVRYTHSRHWADRTRNFLFGTLELKKAASSESAAYPVSQDELDPWRGFWTNPDGKHHGPKKQIARKIGVGENSVQAAIEKLGLTSTFKLRTQNNDWPGYPYEDIADEFRNMLALPQVAKEGRWRGYREIDGIHYGTKTTIMKALDVPKKKVEDAILQKSIVAIPMRDRANLEADGYPFETIRAALEEYLRLPKATSFGEWKDFASKNGEHIGTIHAISAKLGVSFPTVTKRVEDNKLEPVKIRGVREETTGYSFERVRDLIAEQRDIPEVQREGIWRGFFEKEGKHFGPITTIASRLNANEIKANKNIVKRLATGNKLQSENLLDLDRKPNTGYAYEDILPLAKKFYDLPQVAKDGPQKGFFEQNGKLYGSLIWIADKLEINYSTLFERFQRWQKDGTAPQFVEGRDLGGSKTNAFALSDIEERVKDLVEKNRRKP</sequence>
<organism evidence="2 3">
    <name type="scientific">Candidatus Kaiserbacteria bacterium RIFCSPLOWO2_01_FULL_54_20</name>
    <dbReference type="NCBI Taxonomy" id="1798513"/>
    <lineage>
        <taxon>Bacteria</taxon>
        <taxon>Candidatus Kaiseribacteriota</taxon>
    </lineage>
</organism>
<accession>A0A1F6EL96</accession>
<evidence type="ECO:0000313" key="3">
    <source>
        <dbReference type="Proteomes" id="UP000178427"/>
    </source>
</evidence>
<evidence type="ECO:0000313" key="2">
    <source>
        <dbReference type="EMBL" id="OGG74102.1"/>
    </source>
</evidence>
<dbReference type="AlphaFoldDB" id="A0A1F6EL96"/>
<protein>
    <submittedName>
        <fullName evidence="2">Uncharacterized protein</fullName>
    </submittedName>
</protein>